<evidence type="ECO:0000313" key="2">
    <source>
        <dbReference type="EMBL" id="PXW93264.1"/>
    </source>
</evidence>
<name>A0A318H6M5_9BURK</name>
<keyword evidence="3" id="KW-1185">Reference proteome</keyword>
<evidence type="ECO:0000313" key="3">
    <source>
        <dbReference type="Proteomes" id="UP000247811"/>
    </source>
</evidence>
<gene>
    <name evidence="2" type="ORF">C7444_12128</name>
</gene>
<dbReference type="AlphaFoldDB" id="A0A318H6M5"/>
<feature type="region of interest" description="Disordered" evidence="1">
    <location>
        <begin position="1"/>
        <end position="27"/>
    </location>
</feature>
<organism evidence="2 3">
    <name type="scientific">Sphaerotilus hippei</name>
    <dbReference type="NCBI Taxonomy" id="744406"/>
    <lineage>
        <taxon>Bacteria</taxon>
        <taxon>Pseudomonadati</taxon>
        <taxon>Pseudomonadota</taxon>
        <taxon>Betaproteobacteria</taxon>
        <taxon>Burkholderiales</taxon>
        <taxon>Sphaerotilaceae</taxon>
        <taxon>Sphaerotilus</taxon>
    </lineage>
</organism>
<protein>
    <submittedName>
        <fullName evidence="2">Uncharacterized protein</fullName>
    </submittedName>
</protein>
<dbReference type="EMBL" id="QJJS01000021">
    <property type="protein sequence ID" value="PXW93264.1"/>
    <property type="molecule type" value="Genomic_DNA"/>
</dbReference>
<reference evidence="2 3" key="1">
    <citation type="submission" date="2018-05" db="EMBL/GenBank/DDBJ databases">
        <title>Genomic Encyclopedia of Type Strains, Phase IV (KMG-IV): sequencing the most valuable type-strain genomes for metagenomic binning, comparative biology and taxonomic classification.</title>
        <authorList>
            <person name="Goeker M."/>
        </authorList>
    </citation>
    <scope>NUCLEOTIDE SEQUENCE [LARGE SCALE GENOMIC DNA]</scope>
    <source>
        <strain evidence="2 3">DSM 566</strain>
    </source>
</reference>
<comment type="caution">
    <text evidence="2">The sequence shown here is derived from an EMBL/GenBank/DDBJ whole genome shotgun (WGS) entry which is preliminary data.</text>
</comment>
<evidence type="ECO:0000256" key="1">
    <source>
        <dbReference type="SAM" id="MobiDB-lite"/>
    </source>
</evidence>
<accession>A0A318H6M5</accession>
<dbReference type="RefSeq" id="WP_245909620.1">
    <property type="nucleotide sequence ID" value="NZ_QJJS01000021.1"/>
</dbReference>
<dbReference type="Proteomes" id="UP000247811">
    <property type="component" value="Unassembled WGS sequence"/>
</dbReference>
<proteinExistence type="predicted"/>
<sequence length="225" mass="25365">MNKNTQPPVQSGDLLSFQPCPPPPGTLQPRRHTYLIGIEDDAASQVLESVMPLLDRLLAEKTAEVRERRLEQMVDFMTEQMLVPSTVDLQMARQLATRHARVLNEFGYLSAEQLADANRSQAANRHALADNWRKRRQVFAVRHPDASARTREVFPAFQFEQHKPIKAVQAILEAFGEHKAPWKIALWFTSNNGWLPDQARPVDWLTRDPEAVIAAARQDAGGSAA</sequence>